<dbReference type="PANTHER" id="PTHR47755:SF1">
    <property type="entry name" value="CELL DIVISION PROTEIN FTSX"/>
    <property type="match status" value="1"/>
</dbReference>
<feature type="transmembrane region" description="Helical" evidence="13">
    <location>
        <begin position="20"/>
        <end position="44"/>
    </location>
</feature>
<gene>
    <name evidence="16" type="primary">ftsX</name>
    <name evidence="16" type="ORF">ACFSUQ_02245</name>
</gene>
<evidence type="ECO:0000256" key="10">
    <source>
        <dbReference type="ARBA" id="ARBA00023136"/>
    </source>
</evidence>
<dbReference type="RefSeq" id="WP_222822380.1">
    <property type="nucleotide sequence ID" value="NZ_JBHUNF010000001.1"/>
</dbReference>
<dbReference type="Proteomes" id="UP001597453">
    <property type="component" value="Unassembled WGS sequence"/>
</dbReference>
<keyword evidence="11 12" id="KW-0131">Cell cycle</keyword>
<feature type="transmembrane region" description="Helical" evidence="13">
    <location>
        <begin position="275"/>
        <end position="298"/>
    </location>
</feature>
<evidence type="ECO:0000256" key="11">
    <source>
        <dbReference type="ARBA" id="ARBA00023306"/>
    </source>
</evidence>
<evidence type="ECO:0000256" key="7">
    <source>
        <dbReference type="ARBA" id="ARBA00022618"/>
    </source>
</evidence>
<evidence type="ECO:0000259" key="15">
    <source>
        <dbReference type="Pfam" id="PF18075"/>
    </source>
</evidence>
<dbReference type="InterPro" id="IPR040690">
    <property type="entry name" value="FtsX_ECD"/>
</dbReference>
<name>A0ABW5RHL3_9MICO</name>
<evidence type="ECO:0000313" key="16">
    <source>
        <dbReference type="EMBL" id="MFD2674121.1"/>
    </source>
</evidence>
<dbReference type="Gene3D" id="3.30.70.3040">
    <property type="match status" value="1"/>
</dbReference>
<evidence type="ECO:0000256" key="3">
    <source>
        <dbReference type="ARBA" id="ARBA00007379"/>
    </source>
</evidence>
<dbReference type="PIRSF" id="PIRSF003097">
    <property type="entry name" value="FtsX"/>
    <property type="match status" value="1"/>
</dbReference>
<feature type="transmembrane region" description="Helical" evidence="13">
    <location>
        <begin position="226"/>
        <end position="255"/>
    </location>
</feature>
<keyword evidence="6 12" id="KW-1003">Cell membrane</keyword>
<dbReference type="NCBIfam" id="NF038346">
    <property type="entry name" value="FtsX_actino"/>
    <property type="match status" value="1"/>
</dbReference>
<keyword evidence="7 12" id="KW-0132">Cell division</keyword>
<comment type="caution">
    <text evidence="16">The sequence shown here is derived from an EMBL/GenBank/DDBJ whole genome shotgun (WGS) entry which is preliminary data.</text>
</comment>
<keyword evidence="9 13" id="KW-1133">Transmembrane helix</keyword>
<comment type="subcellular location">
    <subcellularLocation>
        <location evidence="2">Cell membrane</location>
        <topology evidence="2">Multi-pass membrane protein</topology>
    </subcellularLocation>
</comment>
<protein>
    <recommendedName>
        <fullName evidence="5 12">Cell division protein FtsX</fullName>
    </recommendedName>
</protein>
<evidence type="ECO:0000256" key="6">
    <source>
        <dbReference type="ARBA" id="ARBA00022475"/>
    </source>
</evidence>
<organism evidence="16 17">
    <name type="scientific">Gulosibacter bifidus</name>
    <dbReference type="NCBI Taxonomy" id="272239"/>
    <lineage>
        <taxon>Bacteria</taxon>
        <taxon>Bacillati</taxon>
        <taxon>Actinomycetota</taxon>
        <taxon>Actinomycetes</taxon>
        <taxon>Micrococcales</taxon>
        <taxon>Microbacteriaceae</taxon>
        <taxon>Gulosibacter</taxon>
    </lineage>
</organism>
<feature type="domain" description="FtsX extracellular" evidence="15">
    <location>
        <begin position="56"/>
        <end position="160"/>
    </location>
</feature>
<comment type="function">
    <text evidence="1">Part of the ABC transporter FtsEX involved in cellular division.</text>
</comment>
<reference evidence="17" key="1">
    <citation type="journal article" date="2019" name="Int. J. Syst. Evol. Microbiol.">
        <title>The Global Catalogue of Microorganisms (GCM) 10K type strain sequencing project: providing services to taxonomists for standard genome sequencing and annotation.</title>
        <authorList>
            <consortium name="The Broad Institute Genomics Platform"/>
            <consortium name="The Broad Institute Genome Sequencing Center for Infectious Disease"/>
            <person name="Wu L."/>
            <person name="Ma J."/>
        </authorList>
    </citation>
    <scope>NUCLEOTIDE SEQUENCE [LARGE SCALE GENOMIC DNA]</scope>
    <source>
        <strain evidence="17">TISTR 1511</strain>
    </source>
</reference>
<dbReference type="EMBL" id="JBHUNF010000001">
    <property type="protein sequence ID" value="MFD2674121.1"/>
    <property type="molecule type" value="Genomic_DNA"/>
</dbReference>
<sequence length="304" mass="33549">MFGFIFGEMWQGLRRNTSMVVSVVLVTFVSLTFVGAAIMLQFQIQSMKTYWYDRAQVAVDFCRDISTSPDCAAGQATQEQKDAVEAELNGDALRPYVSEVYFENQDEAYQRFLEQFKDDPMVTFVKPEQLNETFWVNLTNPQDSDIIIQTLTGMPGVELVSDQRQFLDSIFSVLNGASLASFGVALVMLIAAVLLIATTIRLSVFSRRRELRIMRLVGASNGFIQAPFILEGVFAGFVGSVLASLAVVGTTHWYVEGHLAASRPGLQLVSVWPHAIGTSAIIIVIGVLLAGIASSISIRRYLRV</sequence>
<dbReference type="InterPro" id="IPR004513">
    <property type="entry name" value="FtsX"/>
</dbReference>
<evidence type="ECO:0000256" key="2">
    <source>
        <dbReference type="ARBA" id="ARBA00004651"/>
    </source>
</evidence>
<evidence type="ECO:0000256" key="12">
    <source>
        <dbReference type="PIRNR" id="PIRNR003097"/>
    </source>
</evidence>
<evidence type="ECO:0000256" key="1">
    <source>
        <dbReference type="ARBA" id="ARBA00003552"/>
    </source>
</evidence>
<evidence type="ECO:0000256" key="5">
    <source>
        <dbReference type="ARBA" id="ARBA00021907"/>
    </source>
</evidence>
<evidence type="ECO:0000256" key="8">
    <source>
        <dbReference type="ARBA" id="ARBA00022692"/>
    </source>
</evidence>
<keyword evidence="17" id="KW-1185">Reference proteome</keyword>
<evidence type="ECO:0000256" key="4">
    <source>
        <dbReference type="ARBA" id="ARBA00011160"/>
    </source>
</evidence>
<comment type="subunit">
    <text evidence="4">Forms a membrane-associated complex with FtsE.</text>
</comment>
<evidence type="ECO:0000256" key="13">
    <source>
        <dbReference type="SAM" id="Phobius"/>
    </source>
</evidence>
<proteinExistence type="inferred from homology"/>
<feature type="domain" description="ABC3 transporter permease C-terminal" evidence="14">
    <location>
        <begin position="184"/>
        <end position="299"/>
    </location>
</feature>
<comment type="similarity">
    <text evidence="3 12">Belongs to the ABC-4 integral membrane protein family. FtsX subfamily.</text>
</comment>
<evidence type="ECO:0000256" key="9">
    <source>
        <dbReference type="ARBA" id="ARBA00022989"/>
    </source>
</evidence>
<evidence type="ECO:0000313" key="17">
    <source>
        <dbReference type="Proteomes" id="UP001597453"/>
    </source>
</evidence>
<dbReference type="PANTHER" id="PTHR47755">
    <property type="entry name" value="CELL DIVISION PROTEIN FTSX"/>
    <property type="match status" value="1"/>
</dbReference>
<evidence type="ECO:0000259" key="14">
    <source>
        <dbReference type="Pfam" id="PF02687"/>
    </source>
</evidence>
<keyword evidence="10 12" id="KW-0472">Membrane</keyword>
<accession>A0ABW5RHL3</accession>
<feature type="transmembrane region" description="Helical" evidence="13">
    <location>
        <begin position="179"/>
        <end position="205"/>
    </location>
</feature>
<dbReference type="Pfam" id="PF18075">
    <property type="entry name" value="FtsX_ECD"/>
    <property type="match status" value="1"/>
</dbReference>
<keyword evidence="8 13" id="KW-0812">Transmembrane</keyword>
<dbReference type="InterPro" id="IPR003838">
    <property type="entry name" value="ABC3_permease_C"/>
</dbReference>
<dbReference type="Pfam" id="PF02687">
    <property type="entry name" value="FtsX"/>
    <property type="match status" value="1"/>
</dbReference>
<dbReference type="InterPro" id="IPR047929">
    <property type="entry name" value="FtsX_actino"/>
</dbReference>